<dbReference type="OrthoDB" id="752362at2759"/>
<dbReference type="GO" id="GO:0003723">
    <property type="term" value="F:RNA binding"/>
    <property type="evidence" value="ECO:0007669"/>
    <property type="project" value="UniProtKB-UniRule"/>
</dbReference>
<keyword evidence="1" id="KW-0677">Repeat</keyword>
<dbReference type="Proteomes" id="UP000030693">
    <property type="component" value="Unassembled WGS sequence"/>
</dbReference>
<dbReference type="SMART" id="SM00322">
    <property type="entry name" value="KH"/>
    <property type="match status" value="4"/>
</dbReference>
<feature type="domain" description="K Homology" evidence="4">
    <location>
        <begin position="398"/>
        <end position="482"/>
    </location>
</feature>
<dbReference type="PROSITE" id="PS50084">
    <property type="entry name" value="KH_TYPE_1"/>
    <property type="match status" value="3"/>
</dbReference>
<dbReference type="InterPro" id="IPR004087">
    <property type="entry name" value="KH_dom"/>
</dbReference>
<evidence type="ECO:0000256" key="3">
    <source>
        <dbReference type="SAM" id="MobiDB-lite"/>
    </source>
</evidence>
<feature type="domain" description="K Homology" evidence="4">
    <location>
        <begin position="323"/>
        <end position="392"/>
    </location>
</feature>
<feature type="region of interest" description="Disordered" evidence="3">
    <location>
        <begin position="1"/>
        <end position="74"/>
    </location>
</feature>
<dbReference type="Gene3D" id="3.30.1370.10">
    <property type="entry name" value="K Homology domain, type 1"/>
    <property type="match status" value="3"/>
</dbReference>
<protein>
    <recommendedName>
        <fullName evidence="4">K Homology domain-containing protein</fullName>
    </recommendedName>
</protein>
<feature type="compositionally biased region" description="Polar residues" evidence="3">
    <location>
        <begin position="53"/>
        <end position="67"/>
    </location>
</feature>
<evidence type="ECO:0000256" key="2">
    <source>
        <dbReference type="PROSITE-ProRule" id="PRU00117"/>
    </source>
</evidence>
<name>A0A058ZFW9_FONAL</name>
<evidence type="ECO:0000313" key="6">
    <source>
        <dbReference type="Proteomes" id="UP000030693"/>
    </source>
</evidence>
<feature type="region of interest" description="Disordered" evidence="3">
    <location>
        <begin position="272"/>
        <end position="317"/>
    </location>
</feature>
<accession>A0A058ZFW9</accession>
<dbReference type="EMBL" id="KB932202">
    <property type="protein sequence ID" value="KCV72367.1"/>
    <property type="molecule type" value="Genomic_DNA"/>
</dbReference>
<feature type="domain" description="K Homology" evidence="4">
    <location>
        <begin position="180"/>
        <end position="249"/>
    </location>
</feature>
<keyword evidence="2" id="KW-0694">RNA-binding</keyword>
<dbReference type="eggNOG" id="KOG2193">
    <property type="taxonomic scope" value="Eukaryota"/>
</dbReference>
<dbReference type="InterPro" id="IPR004088">
    <property type="entry name" value="KH_dom_type_1"/>
</dbReference>
<gene>
    <name evidence="5" type="ORF">H696_01760</name>
</gene>
<reference evidence="5" key="1">
    <citation type="submission" date="2013-04" db="EMBL/GenBank/DDBJ databases">
        <title>The Genome Sequence of Fonticula alba ATCC 38817.</title>
        <authorList>
            <consortium name="The Broad Institute Genomics Platform"/>
            <person name="Russ C."/>
            <person name="Cuomo C."/>
            <person name="Burger G."/>
            <person name="Gray M.W."/>
            <person name="Holland P.W.H."/>
            <person name="King N."/>
            <person name="Lang F.B.F."/>
            <person name="Roger A.J."/>
            <person name="Ruiz-Trillo I."/>
            <person name="Brown M."/>
            <person name="Walker B."/>
            <person name="Young S."/>
            <person name="Zeng Q."/>
            <person name="Gargeya S."/>
            <person name="Fitzgerald M."/>
            <person name="Haas B."/>
            <person name="Abouelleil A."/>
            <person name="Allen A.W."/>
            <person name="Alvarado L."/>
            <person name="Arachchi H.M."/>
            <person name="Berlin A.M."/>
            <person name="Chapman S.B."/>
            <person name="Gainer-Dewar J."/>
            <person name="Goldberg J."/>
            <person name="Griggs A."/>
            <person name="Gujja S."/>
            <person name="Hansen M."/>
            <person name="Howarth C."/>
            <person name="Imamovic A."/>
            <person name="Ireland A."/>
            <person name="Larimer J."/>
            <person name="McCowan C."/>
            <person name="Murphy C."/>
            <person name="Pearson M."/>
            <person name="Poon T.W."/>
            <person name="Priest M."/>
            <person name="Roberts A."/>
            <person name="Saif S."/>
            <person name="Shea T."/>
            <person name="Sisk P."/>
            <person name="Sykes S."/>
            <person name="Wortman J."/>
            <person name="Nusbaum C."/>
            <person name="Birren B."/>
        </authorList>
    </citation>
    <scope>NUCLEOTIDE SEQUENCE [LARGE SCALE GENOMIC DNA]</scope>
    <source>
        <strain evidence="5">ATCC 38817</strain>
    </source>
</reference>
<evidence type="ECO:0000313" key="5">
    <source>
        <dbReference type="EMBL" id="KCV72367.1"/>
    </source>
</evidence>
<dbReference type="InterPro" id="IPR036612">
    <property type="entry name" value="KH_dom_type_1_sf"/>
</dbReference>
<dbReference type="Pfam" id="PF00013">
    <property type="entry name" value="KH_1"/>
    <property type="match status" value="3"/>
</dbReference>
<dbReference type="SUPFAM" id="SSF54791">
    <property type="entry name" value="Eukaryotic type KH-domain (KH-domain type I)"/>
    <property type="match status" value="3"/>
</dbReference>
<evidence type="ECO:0000256" key="1">
    <source>
        <dbReference type="ARBA" id="ARBA00022737"/>
    </source>
</evidence>
<feature type="compositionally biased region" description="Polar residues" evidence="3">
    <location>
        <begin position="294"/>
        <end position="303"/>
    </location>
</feature>
<dbReference type="AlphaFoldDB" id="A0A058ZFW9"/>
<organism evidence="5">
    <name type="scientific">Fonticula alba</name>
    <name type="common">Slime mold</name>
    <dbReference type="NCBI Taxonomy" id="691883"/>
    <lineage>
        <taxon>Eukaryota</taxon>
        <taxon>Rotosphaerida</taxon>
        <taxon>Fonticulaceae</taxon>
        <taxon>Fonticula</taxon>
    </lineage>
</organism>
<proteinExistence type="predicted"/>
<keyword evidence="6" id="KW-1185">Reference proteome</keyword>
<dbReference type="GeneID" id="20526485"/>
<evidence type="ECO:0000259" key="4">
    <source>
        <dbReference type="SMART" id="SM00322"/>
    </source>
</evidence>
<feature type="compositionally biased region" description="Low complexity" evidence="3">
    <location>
        <begin position="11"/>
        <end position="26"/>
    </location>
</feature>
<feature type="domain" description="K Homology" evidence="4">
    <location>
        <begin position="76"/>
        <end position="159"/>
    </location>
</feature>
<dbReference type="PANTHER" id="PTHR10288">
    <property type="entry name" value="KH DOMAIN CONTAINING RNA BINDING PROTEIN"/>
    <property type="match status" value="1"/>
</dbReference>
<dbReference type="RefSeq" id="XP_009493945.1">
    <property type="nucleotide sequence ID" value="XM_009495670.1"/>
</dbReference>
<sequence length="518" mass="54179">MPETASPIDIPPTVTASPTTAAMASPGTPPPATAGTPPQAGTPPPMAAGSEPETFSTDNLSDMSEASATAAKDAPPRKQIHFLLPIPYVGALIGRNGLTVQKIVSSTGTLINVGSKPENNVFGNRALDRLVTISASEPAGSQADKAMFAALRMILENIQNSTLHELEQEKTPTATFNRMAFMPLKLILPSNPIFASRGAHIRRMIHDFDVYIALAPEYRDAYSSEVVVAVTGSVEKQLAVAASLFEMTGFVKSVPRSLLSFPVNRLISAAPPRGADRVTARSTRRRSTSPFMPGTSQATSAPGTSGAPATGSPTAVAAGSGLPSDSITLLVRRECVGSIIGHNGDVVRSIGRQTSTRIKINSSQFPDLNRVIVTGNQSDIPNALQLIARCMEDSFKVDVISAQVEVPYACLGRVIGKAHANLNEITNTSKAKIDGPFPLTPDASPPGPDTNFIFFVSGNIKSIIISFQMIRLATNNYYRQLSLQQQRAAAAAAAAGSAAAAAAASSSSSATLPAAPMH</sequence>
<dbReference type="STRING" id="691883.A0A058ZFW9"/>